<comment type="caution">
    <text evidence="4">The sequence shown here is derived from an EMBL/GenBank/DDBJ whole genome shotgun (WGS) entry which is preliminary data.</text>
</comment>
<evidence type="ECO:0000256" key="1">
    <source>
        <dbReference type="ARBA" id="ARBA00038069"/>
    </source>
</evidence>
<dbReference type="SUPFAM" id="SSF54897">
    <property type="entry name" value="Protease propeptides/inhibitors"/>
    <property type="match status" value="1"/>
</dbReference>
<reference evidence="4" key="1">
    <citation type="journal article" date="2020" name="Fungal Divers.">
        <title>Resolving the Mortierellaceae phylogeny through synthesis of multi-gene phylogenetics and phylogenomics.</title>
        <authorList>
            <person name="Vandepol N."/>
            <person name="Liber J."/>
            <person name="Desiro A."/>
            <person name="Na H."/>
            <person name="Kennedy M."/>
            <person name="Barry K."/>
            <person name="Grigoriev I.V."/>
            <person name="Miller A.N."/>
            <person name="O'Donnell K."/>
            <person name="Stajich J.E."/>
            <person name="Bonito G."/>
        </authorList>
    </citation>
    <scope>NUCLEOTIDE SEQUENCE</scope>
    <source>
        <strain evidence="4">MES-2147</strain>
    </source>
</reference>
<evidence type="ECO:0000313" key="5">
    <source>
        <dbReference type="Proteomes" id="UP000749646"/>
    </source>
</evidence>
<dbReference type="AlphaFoldDB" id="A0A9P6M8Q1"/>
<name>A0A9P6M8Q1_9FUNG</name>
<feature type="domain" description="Inhibitor I9" evidence="3">
    <location>
        <begin position="55"/>
        <end position="123"/>
    </location>
</feature>
<dbReference type="PANTHER" id="PTHR28288">
    <property type="entry name" value="PROTEASE B INHIBITOR 2"/>
    <property type="match status" value="1"/>
</dbReference>
<dbReference type="PANTHER" id="PTHR28288:SF2">
    <property type="entry name" value="PROTEASE B INHIBITOR 2"/>
    <property type="match status" value="1"/>
</dbReference>
<proteinExistence type="inferred from homology"/>
<feature type="chain" id="PRO_5040345332" description="Inhibitor I9 domain-containing protein" evidence="2">
    <location>
        <begin position="21"/>
        <end position="129"/>
    </location>
</feature>
<dbReference type="GO" id="GO:0004866">
    <property type="term" value="F:endopeptidase inhibitor activity"/>
    <property type="evidence" value="ECO:0007669"/>
    <property type="project" value="UniProtKB-ARBA"/>
</dbReference>
<dbReference type="EMBL" id="JAAAHW010003838">
    <property type="protein sequence ID" value="KAF9980484.1"/>
    <property type="molecule type" value="Genomic_DNA"/>
</dbReference>
<dbReference type="OrthoDB" id="5518345at2759"/>
<dbReference type="GO" id="GO:0042144">
    <property type="term" value="P:vacuole fusion, non-autophagic"/>
    <property type="evidence" value="ECO:0007669"/>
    <property type="project" value="TreeGrafter"/>
</dbReference>
<evidence type="ECO:0000313" key="4">
    <source>
        <dbReference type="EMBL" id="KAF9980484.1"/>
    </source>
</evidence>
<feature type="signal peptide" evidence="2">
    <location>
        <begin position="1"/>
        <end position="20"/>
    </location>
</feature>
<dbReference type="Pfam" id="PF05922">
    <property type="entry name" value="Inhibitor_I9"/>
    <property type="match status" value="1"/>
</dbReference>
<comment type="similarity">
    <text evidence="1">Belongs to the protease inhibitor I9 family.</text>
</comment>
<keyword evidence="2" id="KW-0732">Signal</keyword>
<sequence>MKFIALVAFLASALVVSVVAAPVSVENSVALAQEVTPAKNPVGPTANPAETLVKSYIIVLKDTVATQEIVETESEIVKVGGTIEHRYTDVLKGFSAWLSDPAVNSLKAHPNIAYIEEDGEVRTLNAADE</sequence>
<protein>
    <recommendedName>
        <fullName evidence="3">Inhibitor I9 domain-containing protein</fullName>
    </recommendedName>
</protein>
<evidence type="ECO:0000259" key="3">
    <source>
        <dbReference type="Pfam" id="PF05922"/>
    </source>
</evidence>
<keyword evidence="5" id="KW-1185">Reference proteome</keyword>
<dbReference type="Proteomes" id="UP000749646">
    <property type="component" value="Unassembled WGS sequence"/>
</dbReference>
<dbReference type="FunFam" id="3.30.70.80:FF:000005">
    <property type="entry name" value="Proteinase inhibitor I2B"/>
    <property type="match status" value="1"/>
</dbReference>
<dbReference type="Gene3D" id="3.30.70.80">
    <property type="entry name" value="Peptidase S8 propeptide/proteinase inhibitor I9"/>
    <property type="match status" value="1"/>
</dbReference>
<dbReference type="InterPro" id="IPR010259">
    <property type="entry name" value="S8pro/Inhibitor_I9"/>
</dbReference>
<evidence type="ECO:0000256" key="2">
    <source>
        <dbReference type="SAM" id="SignalP"/>
    </source>
</evidence>
<organism evidence="4 5">
    <name type="scientific">Modicella reniformis</name>
    <dbReference type="NCBI Taxonomy" id="1440133"/>
    <lineage>
        <taxon>Eukaryota</taxon>
        <taxon>Fungi</taxon>
        <taxon>Fungi incertae sedis</taxon>
        <taxon>Mucoromycota</taxon>
        <taxon>Mortierellomycotina</taxon>
        <taxon>Mortierellomycetes</taxon>
        <taxon>Mortierellales</taxon>
        <taxon>Mortierellaceae</taxon>
        <taxon>Modicella</taxon>
    </lineage>
</organism>
<dbReference type="InterPro" id="IPR052471">
    <property type="entry name" value="PBI_I9"/>
</dbReference>
<dbReference type="InterPro" id="IPR037045">
    <property type="entry name" value="S8pro/Inhibitor_I9_sf"/>
</dbReference>
<gene>
    <name evidence="4" type="ORF">BGZ65_005050</name>
</gene>
<accession>A0A9P6M8Q1</accession>